<dbReference type="EMBL" id="JXJN01003734">
    <property type="status" value="NOT_ANNOTATED_CDS"/>
    <property type="molecule type" value="Genomic_DNA"/>
</dbReference>
<reference evidence="1" key="2">
    <citation type="submission" date="2020-05" db="UniProtKB">
        <authorList>
            <consortium name="EnsemblMetazoa"/>
        </authorList>
    </citation>
    <scope>IDENTIFICATION</scope>
    <source>
        <strain evidence="1">IAEA</strain>
    </source>
</reference>
<accession>A0A1B0AUU8</accession>
<dbReference type="AlphaFoldDB" id="A0A1B0AUU8"/>
<dbReference type="Proteomes" id="UP000092460">
    <property type="component" value="Unassembled WGS sequence"/>
</dbReference>
<proteinExistence type="predicted"/>
<evidence type="ECO:0000313" key="1">
    <source>
        <dbReference type="EnsemblMetazoa" id="GPPI009431-PA"/>
    </source>
</evidence>
<dbReference type="EnsemblMetazoa" id="GPPI009431-RA">
    <property type="protein sequence ID" value="GPPI009431-PA"/>
    <property type="gene ID" value="GPPI009431"/>
</dbReference>
<reference evidence="2" key="1">
    <citation type="submission" date="2015-01" db="EMBL/GenBank/DDBJ databases">
        <authorList>
            <person name="Aksoy S."/>
            <person name="Warren W."/>
            <person name="Wilson R.K."/>
        </authorList>
    </citation>
    <scope>NUCLEOTIDE SEQUENCE [LARGE SCALE GENOMIC DNA]</scope>
    <source>
        <strain evidence="2">IAEA</strain>
    </source>
</reference>
<evidence type="ECO:0000313" key="2">
    <source>
        <dbReference type="Proteomes" id="UP000092460"/>
    </source>
</evidence>
<organism evidence="1 2">
    <name type="scientific">Glossina palpalis gambiensis</name>
    <dbReference type="NCBI Taxonomy" id="67801"/>
    <lineage>
        <taxon>Eukaryota</taxon>
        <taxon>Metazoa</taxon>
        <taxon>Ecdysozoa</taxon>
        <taxon>Arthropoda</taxon>
        <taxon>Hexapoda</taxon>
        <taxon>Insecta</taxon>
        <taxon>Pterygota</taxon>
        <taxon>Neoptera</taxon>
        <taxon>Endopterygota</taxon>
        <taxon>Diptera</taxon>
        <taxon>Brachycera</taxon>
        <taxon>Muscomorpha</taxon>
        <taxon>Hippoboscoidea</taxon>
        <taxon>Glossinidae</taxon>
        <taxon>Glossina</taxon>
    </lineage>
</organism>
<protein>
    <submittedName>
        <fullName evidence="1">Uncharacterized protein</fullName>
    </submittedName>
</protein>
<name>A0A1B0AUU8_9MUSC</name>
<dbReference type="EMBL" id="JXJN01003733">
    <property type="status" value="NOT_ANNOTATED_CDS"/>
    <property type="molecule type" value="Genomic_DNA"/>
</dbReference>
<sequence>MGGSQDAFPTDKKAFITWLSAHPSTLTSTFTPDLHNTSTTFWANVVGVKSVHGSLHTATIVDGDDGDDDDYSWKCSFN</sequence>
<dbReference type="VEuPathDB" id="VectorBase:GPPI009431"/>
<keyword evidence="2" id="KW-1185">Reference proteome</keyword>